<gene>
    <name evidence="2" type="ORF">Ae201684_019109</name>
</gene>
<dbReference type="Proteomes" id="UP000481153">
    <property type="component" value="Unassembled WGS sequence"/>
</dbReference>
<feature type="compositionally biased region" description="Basic and acidic residues" evidence="1">
    <location>
        <begin position="237"/>
        <end position="246"/>
    </location>
</feature>
<dbReference type="EMBL" id="VJMJ01000394">
    <property type="protein sequence ID" value="KAF0721503.1"/>
    <property type="molecule type" value="Genomic_DNA"/>
</dbReference>
<dbReference type="AlphaFoldDB" id="A0A6G0W4Z5"/>
<evidence type="ECO:0000313" key="3">
    <source>
        <dbReference type="Proteomes" id="UP000481153"/>
    </source>
</evidence>
<dbReference type="VEuPathDB" id="FungiDB:AeMF1_006073"/>
<evidence type="ECO:0000256" key="1">
    <source>
        <dbReference type="SAM" id="MobiDB-lite"/>
    </source>
</evidence>
<feature type="compositionally biased region" description="Polar residues" evidence="1">
    <location>
        <begin position="297"/>
        <end position="306"/>
    </location>
</feature>
<feature type="region of interest" description="Disordered" evidence="1">
    <location>
        <begin position="203"/>
        <end position="362"/>
    </location>
</feature>
<protein>
    <submittedName>
        <fullName evidence="2">Uncharacterized protein</fullName>
    </submittedName>
</protein>
<accession>A0A6G0W4Z5</accession>
<reference evidence="2 3" key="1">
    <citation type="submission" date="2019-07" db="EMBL/GenBank/DDBJ databases">
        <title>Genomics analysis of Aphanomyces spp. identifies a new class of oomycete effector associated with host adaptation.</title>
        <authorList>
            <person name="Gaulin E."/>
        </authorList>
    </citation>
    <scope>NUCLEOTIDE SEQUENCE [LARGE SCALE GENOMIC DNA]</scope>
    <source>
        <strain evidence="2 3">ATCC 201684</strain>
    </source>
</reference>
<name>A0A6G0W4Z5_9STRA</name>
<evidence type="ECO:0000313" key="2">
    <source>
        <dbReference type="EMBL" id="KAF0721503.1"/>
    </source>
</evidence>
<feature type="region of interest" description="Disordered" evidence="1">
    <location>
        <begin position="54"/>
        <end position="90"/>
    </location>
</feature>
<organism evidence="2 3">
    <name type="scientific">Aphanomyces euteiches</name>
    <dbReference type="NCBI Taxonomy" id="100861"/>
    <lineage>
        <taxon>Eukaryota</taxon>
        <taxon>Sar</taxon>
        <taxon>Stramenopiles</taxon>
        <taxon>Oomycota</taxon>
        <taxon>Saprolegniomycetes</taxon>
        <taxon>Saprolegniales</taxon>
        <taxon>Verrucalvaceae</taxon>
        <taxon>Aphanomyces</taxon>
    </lineage>
</organism>
<keyword evidence="3" id="KW-1185">Reference proteome</keyword>
<feature type="compositionally biased region" description="Polar residues" evidence="1">
    <location>
        <begin position="247"/>
        <end position="258"/>
    </location>
</feature>
<comment type="caution">
    <text evidence="2">The sequence shown here is derived from an EMBL/GenBank/DDBJ whole genome shotgun (WGS) entry which is preliminary data.</text>
</comment>
<proteinExistence type="predicted"/>
<feature type="compositionally biased region" description="Basic and acidic residues" evidence="1">
    <location>
        <begin position="317"/>
        <end position="338"/>
    </location>
</feature>
<sequence length="580" mass="64868">MEERLAAAADHLDGLVAKISPVQRDVRKVLKEFREFKGSHVKKEDYDRLRSDYEKIAKDKQEQERQGVKKEDYERLRDDYKASEKDREKRAEEIRALKLEVERLTQARDKYRDQVKQYDQDREKHGKMKDQIDRSRSERNGAKEEVKRLQSDRVTLGHRFLNWALKNHTLSNPDTANLAIRAWLNDEGMLTDECSRDTWAVSNGFTMSPGEPDESAKPFVLPAASPPTDPSGGGSTPKRDESRQDRSTSSGGKSTQPTKGSVKSTSKSSDKAAGTGQESRKRLDQGPIKNPQKASGPDSSRGQKGQENPPVSVKKLKAAEDNRGEKTKPVSEAKTLDKGKKRAAPVVVAASKRPCPSGPPSQPTGLFDFDALANEMFGDDDDDAAKSPTGAGVTKDPVVEKKAVGADPAGIHTVEVKEPPKSGPAKGVSQHWTLVEIHRDICQSRPWRRYVCTAGHFLPDVGEAAFDNPDHVISVNHFRSETTRFWESCGEDVWKRMFQLTDKADGKAWERIVYQATHLVVELQILIDHSDFDDDLIRFLCFPHPAWPQLFHKPIALSDIAGLVSTEAATEYLSSEYSKF</sequence>
<feature type="region of interest" description="Disordered" evidence="1">
    <location>
        <begin position="114"/>
        <end position="150"/>
    </location>
</feature>